<organism evidence="1 2">
    <name type="scientific">Duganella aceris</name>
    <dbReference type="NCBI Taxonomy" id="2703883"/>
    <lineage>
        <taxon>Bacteria</taxon>
        <taxon>Pseudomonadati</taxon>
        <taxon>Pseudomonadota</taxon>
        <taxon>Betaproteobacteria</taxon>
        <taxon>Burkholderiales</taxon>
        <taxon>Oxalobacteraceae</taxon>
        <taxon>Telluria group</taxon>
        <taxon>Duganella</taxon>
    </lineage>
</organism>
<evidence type="ECO:0000313" key="1">
    <source>
        <dbReference type="EMBL" id="NGZ85128.1"/>
    </source>
</evidence>
<sequence length="92" mass="9878">MKTILIKDLARNEALDAKAMTTVRGGFAMNSPYYKLGDLTYAPSFDASIHATQELVQMQSVVTATANGSAFLDGVHATNTTSQNGQNNIVRL</sequence>
<comment type="caution">
    <text evidence="1">The sequence shown here is derived from an EMBL/GenBank/DDBJ whole genome shotgun (WGS) entry which is preliminary data.</text>
</comment>
<name>A0ABX0FKM2_9BURK</name>
<evidence type="ECO:0000313" key="2">
    <source>
        <dbReference type="Proteomes" id="UP000666369"/>
    </source>
</evidence>
<reference evidence="2" key="1">
    <citation type="submission" date="2023-07" db="EMBL/GenBank/DDBJ databases">
        <title>Duganella aceri sp. nov., isolated from tree sap.</title>
        <authorList>
            <person name="Kim I.S."/>
        </authorList>
    </citation>
    <scope>NUCLEOTIDE SEQUENCE [LARGE SCALE GENOMIC DNA]</scope>
    <source>
        <strain evidence="2">SAP-35</strain>
    </source>
</reference>
<protein>
    <submittedName>
        <fullName evidence="1">Uncharacterized protein</fullName>
    </submittedName>
</protein>
<gene>
    <name evidence="1" type="ORF">GW587_12800</name>
</gene>
<keyword evidence="2" id="KW-1185">Reference proteome</keyword>
<accession>A0ABX0FKM2</accession>
<dbReference type="RefSeq" id="WP_166103256.1">
    <property type="nucleotide sequence ID" value="NZ_JAADJT010000005.1"/>
</dbReference>
<dbReference type="EMBL" id="JAADJT010000005">
    <property type="protein sequence ID" value="NGZ85128.1"/>
    <property type="molecule type" value="Genomic_DNA"/>
</dbReference>
<proteinExistence type="predicted"/>
<dbReference type="Proteomes" id="UP000666369">
    <property type="component" value="Unassembled WGS sequence"/>
</dbReference>